<dbReference type="AlphaFoldDB" id="H6RLJ1"/>
<gene>
    <name evidence="2" type="ordered locus">BLASA_1591</name>
</gene>
<name>H6RLJ1_BLASD</name>
<evidence type="ECO:0000256" key="1">
    <source>
        <dbReference type="SAM" id="MobiDB-lite"/>
    </source>
</evidence>
<dbReference type="EMBL" id="FO117623">
    <property type="protein sequence ID" value="CCG02517.1"/>
    <property type="molecule type" value="Genomic_DNA"/>
</dbReference>
<feature type="region of interest" description="Disordered" evidence="1">
    <location>
        <begin position="53"/>
        <end position="86"/>
    </location>
</feature>
<feature type="compositionally biased region" description="Low complexity" evidence="1">
    <location>
        <begin position="71"/>
        <end position="86"/>
    </location>
</feature>
<sequence length="86" mass="9161">MSGAPGDVRHYWPPRRGSRLGAMPPGPALDIRGLTVRYGAAVAVEDLHLTIPRGLRSPPWTRGPDGSAWAGPCPGCCSRSSRSPTW</sequence>
<protein>
    <submittedName>
        <fullName evidence="2">Uncharacterized protein</fullName>
    </submittedName>
</protein>
<proteinExistence type="predicted"/>
<dbReference type="KEGG" id="bsd:BLASA_1591"/>
<dbReference type="HOGENOM" id="CLU_2491639_0_0_11"/>
<evidence type="ECO:0000313" key="3">
    <source>
        <dbReference type="Proteomes" id="UP000007517"/>
    </source>
</evidence>
<dbReference type="STRING" id="1146883.BLASA_1591"/>
<reference evidence="3" key="2">
    <citation type="submission" date="2012-02" db="EMBL/GenBank/DDBJ databases">
        <title>Complete genome sequence of Blastococcus saxobsidens strain DD2.</title>
        <authorList>
            <person name="Genoscope."/>
        </authorList>
    </citation>
    <scope>NUCLEOTIDE SEQUENCE [LARGE SCALE GENOMIC DNA]</scope>
    <source>
        <strain evidence="3">DD2</strain>
    </source>
</reference>
<evidence type="ECO:0000313" key="2">
    <source>
        <dbReference type="EMBL" id="CCG02517.1"/>
    </source>
</evidence>
<keyword evidence="3" id="KW-1185">Reference proteome</keyword>
<feature type="region of interest" description="Disordered" evidence="1">
    <location>
        <begin position="1"/>
        <end position="25"/>
    </location>
</feature>
<dbReference type="Proteomes" id="UP000007517">
    <property type="component" value="Chromosome"/>
</dbReference>
<organism evidence="2 3">
    <name type="scientific">Blastococcus saxobsidens (strain DD2)</name>
    <dbReference type="NCBI Taxonomy" id="1146883"/>
    <lineage>
        <taxon>Bacteria</taxon>
        <taxon>Bacillati</taxon>
        <taxon>Actinomycetota</taxon>
        <taxon>Actinomycetes</taxon>
        <taxon>Geodermatophilales</taxon>
        <taxon>Geodermatophilaceae</taxon>
        <taxon>Blastococcus</taxon>
    </lineage>
</organism>
<reference evidence="2 3" key="1">
    <citation type="journal article" date="2012" name="J. Bacteriol.">
        <title>Genome Sequence of Blastococcus saxobsidens DD2, a Stone-Inhabiting Bacterium.</title>
        <authorList>
            <person name="Chouaia B."/>
            <person name="Crotti E."/>
            <person name="Brusetti L."/>
            <person name="Daffonchio D."/>
            <person name="Essoussi I."/>
            <person name="Nouioui I."/>
            <person name="Sbissi I."/>
            <person name="Ghodhbane-Gtari F."/>
            <person name="Gtari M."/>
            <person name="Vacherie B."/>
            <person name="Barbe V."/>
            <person name="Medigue C."/>
            <person name="Gury J."/>
            <person name="Pujic P."/>
            <person name="Normand P."/>
        </authorList>
    </citation>
    <scope>NUCLEOTIDE SEQUENCE [LARGE SCALE GENOMIC DNA]</scope>
    <source>
        <strain evidence="2 3">DD2</strain>
    </source>
</reference>
<accession>H6RLJ1</accession>